<feature type="region of interest" description="Disordered" evidence="1">
    <location>
        <begin position="1"/>
        <end position="20"/>
    </location>
</feature>
<dbReference type="Proteomes" id="UP000179807">
    <property type="component" value="Unassembled WGS sequence"/>
</dbReference>
<reference evidence="3" key="1">
    <citation type="submission" date="2016-10" db="EMBL/GenBank/DDBJ databases">
        <authorList>
            <person name="Benchimol M."/>
            <person name="Almeida L.G."/>
            <person name="Vasconcelos A.T."/>
            <person name="Perreira-Neves A."/>
            <person name="Rosa I.A."/>
            <person name="Tasca T."/>
            <person name="Bogo M.R."/>
            <person name="de Souza W."/>
        </authorList>
    </citation>
    <scope>NUCLEOTIDE SEQUENCE [LARGE SCALE GENOMIC DNA]</scope>
    <source>
        <strain evidence="3">K</strain>
    </source>
</reference>
<dbReference type="AlphaFoldDB" id="A0A1J4K2M7"/>
<name>A0A1J4K2M7_9EUKA</name>
<evidence type="ECO:0000313" key="3">
    <source>
        <dbReference type="EMBL" id="OHT05689.1"/>
    </source>
</evidence>
<dbReference type="GeneID" id="94827434"/>
<accession>A0A1J4K2M7</accession>
<feature type="compositionally biased region" description="Basic and acidic residues" evidence="1">
    <location>
        <begin position="1"/>
        <end position="11"/>
    </location>
</feature>
<keyword evidence="4" id="KW-1185">Reference proteome</keyword>
<dbReference type="Pfam" id="PF10416">
    <property type="entry name" value="IBD"/>
    <property type="match status" value="1"/>
</dbReference>
<dbReference type="RefSeq" id="XP_068358825.1">
    <property type="nucleotide sequence ID" value="XM_068492730.1"/>
</dbReference>
<dbReference type="EMBL" id="MLAK01000749">
    <property type="protein sequence ID" value="OHT05689.1"/>
    <property type="molecule type" value="Genomic_DNA"/>
</dbReference>
<dbReference type="InterPro" id="IPR018845">
    <property type="entry name" value="Initiator-bd"/>
</dbReference>
<organism evidence="3 4">
    <name type="scientific">Tritrichomonas foetus</name>
    <dbReference type="NCBI Taxonomy" id="1144522"/>
    <lineage>
        <taxon>Eukaryota</taxon>
        <taxon>Metamonada</taxon>
        <taxon>Parabasalia</taxon>
        <taxon>Tritrichomonadida</taxon>
        <taxon>Tritrichomonadidae</taxon>
        <taxon>Tritrichomonas</taxon>
    </lineage>
</organism>
<comment type="caution">
    <text evidence="3">The sequence shown here is derived from an EMBL/GenBank/DDBJ whole genome shotgun (WGS) entry which is preliminary data.</text>
</comment>
<feature type="region of interest" description="Disordered" evidence="1">
    <location>
        <begin position="94"/>
        <end position="113"/>
    </location>
</feature>
<protein>
    <recommendedName>
        <fullName evidence="2">Initiator binding domain-containing protein</fullName>
    </recommendedName>
</protein>
<dbReference type="InterPro" id="IPR036388">
    <property type="entry name" value="WH-like_DNA-bd_sf"/>
</dbReference>
<sequence length="317" mass="35298">MTHSPNTEKESISTTLPPPNGCTSKFLAAFYKPSKKQPLPIPANLNSSSSLQSSENHAFDQAVVTNNTIAEGSTANSFNRASNTLDNNFINNTQSNATLNSPDGSSNLINSNASNTDASMNANQNFNHANNQINHHLPFTMVKKGKVPKMASVPRWYSINPVEMGFIPRAHWKDETVQLAKLVNDHFRAKSTKMIRFEHKLWNALSITTRFPDTYGLVGVKWVTPNVIKVDRKKFGERMLCLTRPNASLFNPQGSFQSHGFEEVSAADAMHRLKIPQAEIADVDETKVRLYQHKTTKFTMLATPEQIEGCRWQAPAA</sequence>
<evidence type="ECO:0000259" key="2">
    <source>
        <dbReference type="Pfam" id="PF10416"/>
    </source>
</evidence>
<feature type="domain" description="Initiator binding" evidence="2">
    <location>
        <begin position="173"/>
        <end position="284"/>
    </location>
</feature>
<evidence type="ECO:0000313" key="4">
    <source>
        <dbReference type="Proteomes" id="UP000179807"/>
    </source>
</evidence>
<dbReference type="Gene3D" id="1.10.10.10">
    <property type="entry name" value="Winged helix-like DNA-binding domain superfamily/Winged helix DNA-binding domain"/>
    <property type="match status" value="1"/>
</dbReference>
<proteinExistence type="predicted"/>
<dbReference type="VEuPathDB" id="TrichDB:TRFO_05829"/>
<evidence type="ECO:0000256" key="1">
    <source>
        <dbReference type="SAM" id="MobiDB-lite"/>
    </source>
</evidence>
<gene>
    <name evidence="3" type="ORF">TRFO_05829</name>
</gene>